<name>A0A1P8UTZ7_9RHOB</name>
<proteinExistence type="predicted"/>
<feature type="region of interest" description="Disordered" evidence="1">
    <location>
        <begin position="188"/>
        <end position="224"/>
    </location>
</feature>
<evidence type="ECO:0000256" key="1">
    <source>
        <dbReference type="SAM" id="MobiDB-lite"/>
    </source>
</evidence>
<keyword evidence="3" id="KW-1185">Reference proteome</keyword>
<protein>
    <submittedName>
        <fullName evidence="2">Sulfotransferase family protein</fullName>
    </submittedName>
</protein>
<sequence length="251" mass="27579">MGTAMAALNPQCRYGKCIFVIAHMRCGSTALSNILCSRPDVSGYGEAHIRYDGGGALGRLAVNQAKRQSWKPRATHLFDKILHSRHDGAACDGFFTARAIFVAREPFAAIRSIRKLYDGLGRDEYTTDTAAAEYYIERMETLLRHWDRFPADNRVGLTHAALLAAPEAELERISTVLRISPPLENRYESRAASRKGGAGDPTASGKFTRIEPRPGGGFAEDGADLALSPDLRSAAQDVYQRFRRTIGEPHA</sequence>
<dbReference type="EMBL" id="CP015093">
    <property type="protein sequence ID" value="APZ52884.1"/>
    <property type="molecule type" value="Genomic_DNA"/>
</dbReference>
<keyword evidence="2" id="KW-0808">Transferase</keyword>
<organism evidence="2 3">
    <name type="scientific">Salipiger abyssi</name>
    <dbReference type="NCBI Taxonomy" id="1250539"/>
    <lineage>
        <taxon>Bacteria</taxon>
        <taxon>Pseudomonadati</taxon>
        <taxon>Pseudomonadota</taxon>
        <taxon>Alphaproteobacteria</taxon>
        <taxon>Rhodobacterales</taxon>
        <taxon>Roseobacteraceae</taxon>
        <taxon>Salipiger</taxon>
    </lineage>
</organism>
<reference evidence="2 3" key="1">
    <citation type="submission" date="2016-04" db="EMBL/GenBank/DDBJ databases">
        <title>Deep-sea bacteria in the southern Pacific.</title>
        <authorList>
            <person name="Tang K."/>
        </authorList>
    </citation>
    <scope>NUCLEOTIDE SEQUENCE [LARGE SCALE GENOMIC DNA]</scope>
    <source>
        <strain evidence="2 3">JLT2014</strain>
    </source>
</reference>
<dbReference type="Pfam" id="PF13469">
    <property type="entry name" value="Sulfotransfer_3"/>
    <property type="match status" value="1"/>
</dbReference>
<dbReference type="Gene3D" id="3.40.50.300">
    <property type="entry name" value="P-loop containing nucleotide triphosphate hydrolases"/>
    <property type="match status" value="1"/>
</dbReference>
<dbReference type="AlphaFoldDB" id="A0A1P8UTZ7"/>
<dbReference type="InterPro" id="IPR027417">
    <property type="entry name" value="P-loop_NTPase"/>
</dbReference>
<dbReference type="STRING" id="1250539.Ga0080574_TMP2550"/>
<dbReference type="GO" id="GO:0016740">
    <property type="term" value="F:transferase activity"/>
    <property type="evidence" value="ECO:0007669"/>
    <property type="project" value="UniProtKB-KW"/>
</dbReference>
<gene>
    <name evidence="2" type="ORF">Ga0080574_TMP2550</name>
</gene>
<evidence type="ECO:0000313" key="3">
    <source>
        <dbReference type="Proteomes" id="UP000187059"/>
    </source>
</evidence>
<accession>A0A1P8UTZ7</accession>
<evidence type="ECO:0000313" key="2">
    <source>
        <dbReference type="EMBL" id="APZ52884.1"/>
    </source>
</evidence>
<dbReference type="Proteomes" id="UP000187059">
    <property type="component" value="Chromosome"/>
</dbReference>
<dbReference type="KEGG" id="paby:Ga0080574_TMP2550"/>
<dbReference type="SUPFAM" id="SSF52540">
    <property type="entry name" value="P-loop containing nucleoside triphosphate hydrolases"/>
    <property type="match status" value="1"/>
</dbReference>